<protein>
    <recommendedName>
        <fullName evidence="8">26S proteasome regulatory subunit 7 homolog</fullName>
    </recommendedName>
</protein>
<comment type="function">
    <text evidence="7">The 26S proteasome is involved in the ATP-dependent degradation of ubiquitinated proteins. The regulatory (or ATPase) complex confers ATP dependency and substrate specificity to the 26S complex.</text>
</comment>
<dbReference type="FunFam" id="1.10.8.60:FF:000005">
    <property type="entry name" value="26S protease regulatory subunit 7"/>
    <property type="match status" value="1"/>
</dbReference>
<dbReference type="CDD" id="cd19502">
    <property type="entry name" value="RecA-like_PAN_like"/>
    <property type="match status" value="1"/>
</dbReference>
<dbReference type="InterPro" id="IPR003959">
    <property type="entry name" value="ATPase_AAA_core"/>
</dbReference>
<dbReference type="GO" id="GO:0005524">
    <property type="term" value="F:ATP binding"/>
    <property type="evidence" value="ECO:0007669"/>
    <property type="project" value="UniProtKB-KW"/>
</dbReference>
<dbReference type="Gene3D" id="1.10.8.60">
    <property type="match status" value="1"/>
</dbReference>
<feature type="domain" description="AAA+ ATPase" evidence="10">
    <location>
        <begin position="211"/>
        <end position="350"/>
    </location>
</feature>
<evidence type="ECO:0000256" key="3">
    <source>
        <dbReference type="ARBA" id="ARBA00022490"/>
    </source>
</evidence>
<comment type="similarity">
    <text evidence="2 9">Belongs to the AAA ATPase family.</text>
</comment>
<evidence type="ECO:0000313" key="12">
    <source>
        <dbReference type="Proteomes" id="UP000663699"/>
    </source>
</evidence>
<evidence type="ECO:0000256" key="8">
    <source>
        <dbReference type="ARBA" id="ARBA00067449"/>
    </source>
</evidence>
<dbReference type="PROSITE" id="PS00674">
    <property type="entry name" value="AAA"/>
    <property type="match status" value="1"/>
</dbReference>
<accession>A0A899G737</accession>
<evidence type="ECO:0000256" key="7">
    <source>
        <dbReference type="ARBA" id="ARBA00024661"/>
    </source>
</evidence>
<evidence type="ECO:0000256" key="2">
    <source>
        <dbReference type="ARBA" id="ARBA00006914"/>
    </source>
</evidence>
<dbReference type="OrthoDB" id="1937997at2759"/>
<sequence>MSPKENWEEYKKVVDDDKEEEKIVPLDDGDILLLKTYGTGPYHDLLSKIDTDIKELQKKVNEVLGVKEAETGVLDRRFWDLAKDRQRMSEEQPLQVARCTKIIQNKDDLESNKYVINVKQIAKFVVKLGDRVSPTDIEEGMRVGVERQKYAIQLPLPPKIDPSVTMMQVEDKPDVTYNDIGGCKEQIEKLREVVELPLLLPERFVNLGIDPPKGIMLYGPPGTGKTLCARAVANRTDATFIRVIGSELVQKYVGEGARMVRELFEMARAKRACIIFFDEVDAIGGTRFDDGAGGDNEVQRTMLELITQLDGFDPRGNIKVMFATNRPDTLDPALLRPGRIDRKVEFNLPDLEGRTNILKIHTRSMSVDRDIRWELISRLCPNTTGAELRSVCTEAGMFAIRARRKVVTEKDFLESVNKVIKGNQKFSSTSQYLQFQ</sequence>
<name>A0A899G737_9ASCO</name>
<evidence type="ECO:0000256" key="9">
    <source>
        <dbReference type="RuleBase" id="RU003651"/>
    </source>
</evidence>
<dbReference type="Pfam" id="PF17862">
    <property type="entry name" value="AAA_lid_3"/>
    <property type="match status" value="1"/>
</dbReference>
<dbReference type="EMBL" id="CP054533">
    <property type="protein sequence ID" value="QSL64377.1"/>
    <property type="molecule type" value="Genomic_DNA"/>
</dbReference>
<keyword evidence="12" id="KW-1185">Reference proteome</keyword>
<evidence type="ECO:0000256" key="6">
    <source>
        <dbReference type="ARBA" id="ARBA00022942"/>
    </source>
</evidence>
<dbReference type="PANTHER" id="PTHR23073">
    <property type="entry name" value="26S PROTEASOME REGULATORY SUBUNIT"/>
    <property type="match status" value="1"/>
</dbReference>
<dbReference type="InterPro" id="IPR048723">
    <property type="entry name" value="OB_PRS7"/>
</dbReference>
<evidence type="ECO:0000313" key="11">
    <source>
        <dbReference type="EMBL" id="QSL64377.1"/>
    </source>
</evidence>
<evidence type="ECO:0000256" key="4">
    <source>
        <dbReference type="ARBA" id="ARBA00022741"/>
    </source>
</evidence>
<proteinExistence type="inferred from homology"/>
<evidence type="ECO:0000259" key="10">
    <source>
        <dbReference type="SMART" id="SM00382"/>
    </source>
</evidence>
<dbReference type="InterPro" id="IPR003960">
    <property type="entry name" value="ATPase_AAA_CS"/>
</dbReference>
<dbReference type="Gene3D" id="2.40.50.140">
    <property type="entry name" value="Nucleic acid-binding proteins"/>
    <property type="match status" value="1"/>
</dbReference>
<keyword evidence="4 9" id="KW-0547">Nucleotide-binding</keyword>
<dbReference type="InterPro" id="IPR041569">
    <property type="entry name" value="AAA_lid_3"/>
</dbReference>
<organism evidence="11 12">
    <name type="scientific">Pneumocystis wakefieldiae</name>
    <dbReference type="NCBI Taxonomy" id="38082"/>
    <lineage>
        <taxon>Eukaryota</taxon>
        <taxon>Fungi</taxon>
        <taxon>Dikarya</taxon>
        <taxon>Ascomycota</taxon>
        <taxon>Taphrinomycotina</taxon>
        <taxon>Pneumocystomycetes</taxon>
        <taxon>Pneumocystaceae</taxon>
        <taxon>Pneumocystis</taxon>
    </lineage>
</organism>
<keyword evidence="5 9" id="KW-0067">ATP-binding</keyword>
<dbReference type="FunFam" id="3.40.50.300:FF:000027">
    <property type="entry name" value="26S protease regulatory subunit 7"/>
    <property type="match status" value="1"/>
</dbReference>
<dbReference type="Pfam" id="PF00004">
    <property type="entry name" value="AAA"/>
    <property type="match status" value="1"/>
</dbReference>
<dbReference type="Gene3D" id="3.40.50.300">
    <property type="entry name" value="P-loop containing nucleotide triphosphate hydrolases"/>
    <property type="match status" value="1"/>
</dbReference>
<evidence type="ECO:0000256" key="1">
    <source>
        <dbReference type="ARBA" id="ARBA00004496"/>
    </source>
</evidence>
<dbReference type="SUPFAM" id="SSF52540">
    <property type="entry name" value="P-loop containing nucleoside triphosphate hydrolases"/>
    <property type="match status" value="1"/>
</dbReference>
<dbReference type="GO" id="GO:0005737">
    <property type="term" value="C:cytoplasm"/>
    <property type="evidence" value="ECO:0007669"/>
    <property type="project" value="UniProtKB-SubCell"/>
</dbReference>
<dbReference type="AlphaFoldDB" id="A0A899G737"/>
<dbReference type="InterPro" id="IPR027417">
    <property type="entry name" value="P-loop_NTPase"/>
</dbReference>
<keyword evidence="6" id="KW-0647">Proteasome</keyword>
<dbReference type="InterPro" id="IPR012340">
    <property type="entry name" value="NA-bd_OB-fold"/>
</dbReference>
<dbReference type="Proteomes" id="UP000663699">
    <property type="component" value="Chromosome 2"/>
</dbReference>
<dbReference type="Pfam" id="PF21236">
    <property type="entry name" value="OB_PRS7"/>
    <property type="match status" value="1"/>
</dbReference>
<dbReference type="SMART" id="SM00382">
    <property type="entry name" value="AAA"/>
    <property type="match status" value="1"/>
</dbReference>
<dbReference type="InterPro" id="IPR050221">
    <property type="entry name" value="26S_Proteasome_ATPase"/>
</dbReference>
<dbReference type="GO" id="GO:0008540">
    <property type="term" value="C:proteasome regulatory particle, base subcomplex"/>
    <property type="evidence" value="ECO:0007669"/>
    <property type="project" value="UniProtKB-ARBA"/>
</dbReference>
<reference evidence="11" key="1">
    <citation type="submission" date="2020-06" db="EMBL/GenBank/DDBJ databases">
        <title>Genomes of multiple members of Pneumocystis genus reveal paths to human pathogen Pneumocystis jirovecii.</title>
        <authorList>
            <person name="Cisse O.H."/>
            <person name="Ma L."/>
            <person name="Dekker J."/>
            <person name="Khil P."/>
            <person name="Jo J."/>
            <person name="Brenchley J."/>
            <person name="Blair R."/>
            <person name="Pahar B."/>
            <person name="Chabe M."/>
            <person name="Van Rompay K.A."/>
            <person name="Keesler R."/>
            <person name="Sukura A."/>
            <person name="Hirsch V."/>
            <person name="Kutty G."/>
            <person name="Liu Y."/>
            <person name="Peng L."/>
            <person name="Chen J."/>
            <person name="Song J."/>
            <person name="Weissenbacher-Lang C."/>
            <person name="Xu J."/>
            <person name="Upham N.S."/>
            <person name="Stajich J.E."/>
            <person name="Cuomo C.A."/>
            <person name="Cushion M.T."/>
            <person name="Kovacs J.A."/>
        </authorList>
    </citation>
    <scope>NUCLEOTIDE SEQUENCE</scope>
    <source>
        <strain evidence="11">2A</strain>
    </source>
</reference>
<evidence type="ECO:0000256" key="5">
    <source>
        <dbReference type="ARBA" id="ARBA00022840"/>
    </source>
</evidence>
<keyword evidence="3" id="KW-0963">Cytoplasm</keyword>
<dbReference type="InterPro" id="IPR003593">
    <property type="entry name" value="AAA+_ATPase"/>
</dbReference>
<dbReference type="GO" id="GO:0016887">
    <property type="term" value="F:ATP hydrolysis activity"/>
    <property type="evidence" value="ECO:0007669"/>
    <property type="project" value="InterPro"/>
</dbReference>
<comment type="subcellular location">
    <subcellularLocation>
        <location evidence="1">Cytoplasm</location>
    </subcellularLocation>
</comment>
<gene>
    <name evidence="11" type="ORF">MERGE_001678</name>
</gene>